<dbReference type="InterPro" id="IPR043502">
    <property type="entry name" value="DNA/RNA_pol_sf"/>
</dbReference>
<evidence type="ECO:0000256" key="1">
    <source>
        <dbReference type="ARBA" id="ARBA00022679"/>
    </source>
</evidence>
<feature type="compositionally biased region" description="Basic residues" evidence="7">
    <location>
        <begin position="22"/>
        <end position="32"/>
    </location>
</feature>
<dbReference type="Pfam" id="PF17921">
    <property type="entry name" value="Integrase_H2C2"/>
    <property type="match status" value="1"/>
</dbReference>
<dbReference type="Proteomes" id="UP001172457">
    <property type="component" value="Chromosome 4"/>
</dbReference>
<dbReference type="PROSITE" id="PS50878">
    <property type="entry name" value="RT_POL"/>
    <property type="match status" value="1"/>
</dbReference>
<evidence type="ECO:0000256" key="5">
    <source>
        <dbReference type="ARBA" id="ARBA00023268"/>
    </source>
</evidence>
<evidence type="ECO:0000313" key="10">
    <source>
        <dbReference type="EMBL" id="KAJ9553458.1"/>
    </source>
</evidence>
<name>A0AA38TAJ7_9ASTR</name>
<proteinExistence type="predicted"/>
<dbReference type="Gene3D" id="3.10.10.10">
    <property type="entry name" value="HIV Type 1 Reverse Transcriptase, subunit A, domain 1"/>
    <property type="match status" value="1"/>
</dbReference>
<dbReference type="InterPro" id="IPR021109">
    <property type="entry name" value="Peptidase_aspartic_dom_sf"/>
</dbReference>
<feature type="region of interest" description="Disordered" evidence="7">
    <location>
        <begin position="1"/>
        <end position="80"/>
    </location>
</feature>
<gene>
    <name evidence="10" type="ORF">OSB04_017503</name>
</gene>
<dbReference type="InterPro" id="IPR005162">
    <property type="entry name" value="Retrotrans_gag_dom"/>
</dbReference>
<evidence type="ECO:0000259" key="9">
    <source>
        <dbReference type="PROSITE" id="PS50994"/>
    </source>
</evidence>
<feature type="compositionally biased region" description="Polar residues" evidence="7">
    <location>
        <begin position="1"/>
        <end position="12"/>
    </location>
</feature>
<dbReference type="FunFam" id="3.30.70.270:FF:000020">
    <property type="entry name" value="Transposon Tf2-6 polyprotein-like Protein"/>
    <property type="match status" value="1"/>
</dbReference>
<keyword evidence="4" id="KW-0378">Hydrolase</keyword>
<dbReference type="PANTHER" id="PTHR37984:SF5">
    <property type="entry name" value="PROTEIN NYNRIN-LIKE"/>
    <property type="match status" value="1"/>
</dbReference>
<feature type="region of interest" description="Disordered" evidence="7">
    <location>
        <begin position="375"/>
        <end position="412"/>
    </location>
</feature>
<dbReference type="Pfam" id="PF03732">
    <property type="entry name" value="Retrotrans_gag"/>
    <property type="match status" value="1"/>
</dbReference>
<dbReference type="GO" id="GO:0004519">
    <property type="term" value="F:endonuclease activity"/>
    <property type="evidence" value="ECO:0007669"/>
    <property type="project" value="UniProtKB-KW"/>
</dbReference>
<dbReference type="Gene3D" id="2.40.70.10">
    <property type="entry name" value="Acid Proteases"/>
    <property type="match status" value="1"/>
</dbReference>
<dbReference type="InterPro" id="IPR036397">
    <property type="entry name" value="RNaseH_sf"/>
</dbReference>
<dbReference type="InterPro" id="IPR001584">
    <property type="entry name" value="Integrase_cat-core"/>
</dbReference>
<dbReference type="Gene3D" id="1.10.340.70">
    <property type="match status" value="1"/>
</dbReference>
<protein>
    <recommendedName>
        <fullName evidence="12">Reverse transcriptase</fullName>
    </recommendedName>
</protein>
<dbReference type="InterPro" id="IPR000477">
    <property type="entry name" value="RT_dom"/>
</dbReference>
<keyword evidence="3" id="KW-0540">Nuclease</keyword>
<evidence type="ECO:0000313" key="11">
    <source>
        <dbReference type="Proteomes" id="UP001172457"/>
    </source>
</evidence>
<dbReference type="InterPro" id="IPR043128">
    <property type="entry name" value="Rev_trsase/Diguanyl_cyclase"/>
</dbReference>
<accession>A0AA38TAJ7</accession>
<dbReference type="Pfam" id="PF00078">
    <property type="entry name" value="RVT_1"/>
    <property type="match status" value="1"/>
</dbReference>
<dbReference type="GO" id="GO:0003676">
    <property type="term" value="F:nucleic acid binding"/>
    <property type="evidence" value="ECO:0007669"/>
    <property type="project" value="InterPro"/>
</dbReference>
<feature type="region of interest" description="Disordered" evidence="7">
    <location>
        <begin position="471"/>
        <end position="535"/>
    </location>
</feature>
<keyword evidence="5" id="KW-0511">Multifunctional enzyme</keyword>
<feature type="domain" description="Integrase catalytic" evidence="9">
    <location>
        <begin position="1415"/>
        <end position="1579"/>
    </location>
</feature>
<dbReference type="EMBL" id="JARYMX010000004">
    <property type="protein sequence ID" value="KAJ9553458.1"/>
    <property type="molecule type" value="Genomic_DNA"/>
</dbReference>
<dbReference type="PROSITE" id="PS50994">
    <property type="entry name" value="INTEGRASE"/>
    <property type="match status" value="1"/>
</dbReference>
<evidence type="ECO:0000256" key="4">
    <source>
        <dbReference type="ARBA" id="ARBA00022759"/>
    </source>
</evidence>
<keyword evidence="4" id="KW-0255">Endonuclease</keyword>
<dbReference type="SUPFAM" id="SSF56672">
    <property type="entry name" value="DNA/RNA polymerases"/>
    <property type="match status" value="1"/>
</dbReference>
<dbReference type="Pfam" id="PF17919">
    <property type="entry name" value="RT_RNaseH_2"/>
    <property type="match status" value="1"/>
</dbReference>
<evidence type="ECO:0000256" key="2">
    <source>
        <dbReference type="ARBA" id="ARBA00022695"/>
    </source>
</evidence>
<feature type="coiled-coil region" evidence="6">
    <location>
        <begin position="436"/>
        <end position="470"/>
    </location>
</feature>
<dbReference type="InterPro" id="IPR041588">
    <property type="entry name" value="Integrase_H2C2"/>
</dbReference>
<evidence type="ECO:0000256" key="6">
    <source>
        <dbReference type="SAM" id="Coils"/>
    </source>
</evidence>
<dbReference type="Gene3D" id="3.30.70.270">
    <property type="match status" value="2"/>
</dbReference>
<keyword evidence="2" id="KW-0548">Nucleotidyltransferase</keyword>
<comment type="caution">
    <text evidence="10">The sequence shown here is derived from an EMBL/GenBank/DDBJ whole genome shotgun (WGS) entry which is preliminary data.</text>
</comment>
<reference evidence="10" key="1">
    <citation type="submission" date="2023-03" db="EMBL/GenBank/DDBJ databases">
        <title>Chromosome-scale reference genome and RAD-based genetic map of yellow starthistle (Centaurea solstitialis) reveal putative structural variation and QTLs associated with invader traits.</title>
        <authorList>
            <person name="Reatini B."/>
            <person name="Cang F.A."/>
            <person name="Jiang Q."/>
            <person name="Mckibben M.T.W."/>
            <person name="Barker M.S."/>
            <person name="Rieseberg L.H."/>
            <person name="Dlugosch K.M."/>
        </authorList>
    </citation>
    <scope>NUCLEOTIDE SEQUENCE</scope>
    <source>
        <strain evidence="10">CAN-66</strain>
        <tissue evidence="10">Leaf</tissue>
    </source>
</reference>
<keyword evidence="11" id="KW-1185">Reference proteome</keyword>
<feature type="compositionally biased region" description="Basic and acidic residues" evidence="7">
    <location>
        <begin position="59"/>
        <end position="80"/>
    </location>
</feature>
<dbReference type="PANTHER" id="PTHR37984">
    <property type="entry name" value="PROTEIN CBG26694"/>
    <property type="match status" value="1"/>
</dbReference>
<sequence>MPRSSRTGSPTPINLEIERTAKRLRKPAKLRKKLGEGPSSPGVNIWQDINLLSDSDEENKEKPKKEVEEKLSEMGDGNERTLRELETHDVAQVPICIRYPQGNDNFILKTGLVHVLPSYHGLENEYPNKHLKEFHVVCLSMKPHEVTEDLIKLKAFPFSLKDRAKDWLYSLPPGSVTTWNQMARLFLDIFFPASKAASLRREICSIKERDVETLHEYWERFKHLCVSCPQHGISEQLLLQYFYEGLLPMERKMIDAASGGAIFNKTPTQVRALITTMAENSQHFSGCSDMRREPQKVHEVNTGSIESKLFDLTNLVKQLVVGKEQVKACGICTGVDHPTDACPQLQEDVMVSPEDVNAIGGFPAQQSQQRFYNSNFGAQRPPQQFQQRQFQQSFQQKPQFQPNNQASSSSGMSLEDIVKSLATNTQQFQQETRTNIQNLVAQNQSLAAQQKNLEAQIGQMAVSLNRIENQGKLPSQTEANPKANVSAITLRNRTVPDPEPKAKKVQRNEEKEAEIVGAKPSEEKVDEKASEDKGKSPKVVIRLPFPERFEQSKKEKEDKEIMDIFRKVEVNIPLLDAIKQVPRYAKFLKELCTNKKKLTGNEKVSMGENVSAVLQGQKMPLKCKDPGMFMIPCKLGNVSIDRAMVDLGASINVMPYSIYSLLNVGPLERTGVVIQLVDRSIVYPKGVLEDVLVQVNELVFPADFYVIDMEEHNTSKSPLILLGIPFLKTSRTKIDVHEGPLTMEFDDPLTHDLYDLTNRDLLEVAITRHLDVRTVNMLMKKYDLEPELKEMVLAMESDRHKKFQAPELELKELPSHLKYVYLGKDNTLPVIISTELSSEEEQRLVNVLEEHKEAIGWTIADIKGLSPSVCMHKILLEDDYKPFREAQRRLNPPMMEVVPKKTGLTVVKNAEGESVPTRVQNGWRVCIDYRRLNSSTRKDHFPLPFINQMLARLAGKSHYCCLDGYSGFHQIPVAPEDQEKTTFTCPFGTFAYRRMPFGLCNAPTTFQRCMVSIFSEYVESIIEVFMDDFTIYGDSFKDCLNNLTKILKRCIETNLVLNYEKCHFMVSHDLILGHVVSKKGIEVDKSKIDVIKTLPYPTCVREVRSFLGHAGFYRRFIKDFSKITRPLCCLLQKDADFHFDGACKKAFDELKDKLTSAPIIQPPNWDLPFEIMCDASNHAVGAGPTRMLDSAQSNYSTTEKELLAIVFALEKFRQYLLGTKVIVFSDHAALKRKTPRHALSGGCCFYKSSTWKSGIRADRRTLVADHLSRLLNGEDPSTLKDEFPDEHLLAIQETTPWYADIVNYLVMGTLPSMLSKSEKDRIKSQAKFYVWDDPYLWKHCSDQIIRRCVPQQEVQSVLRFCHEYAYGGHFGPKRTAHKVLNCGLFWPSIFKDAYMFCESCDRCQKTGNIGPRNQMPQNPILVCEIFDVWGIDFMGPFPPSFGFTYILLCVDYVSKWVEAKATRTDDARTVSAFLRSNILARFGTLRAIVSDRGTHFCNKVIEALFKKYHVTHRISTAYHPQSNGQAEVSNREIKSILENTVNPNRKDWAEHLDDALWAYRTAYKTPIGMSPFRLVYSKPCHLPVELEHRAFWAVKKCNMRMDEAGVLRKLQLQELEEIRNDAYESSKIYKERTKAFHDKLISRKEFVVGQKVLLFHSRLKLFPGKLRSRWVGPFVVVKVYAHGAVDIESPKMGKLFKVNGHRLKPFYEGFQFKDIDVMALEPPPVVS</sequence>
<keyword evidence="6" id="KW-0175">Coiled coil</keyword>
<organism evidence="10 11">
    <name type="scientific">Centaurea solstitialis</name>
    <name type="common">yellow star-thistle</name>
    <dbReference type="NCBI Taxonomy" id="347529"/>
    <lineage>
        <taxon>Eukaryota</taxon>
        <taxon>Viridiplantae</taxon>
        <taxon>Streptophyta</taxon>
        <taxon>Embryophyta</taxon>
        <taxon>Tracheophyta</taxon>
        <taxon>Spermatophyta</taxon>
        <taxon>Magnoliopsida</taxon>
        <taxon>eudicotyledons</taxon>
        <taxon>Gunneridae</taxon>
        <taxon>Pentapetalae</taxon>
        <taxon>asterids</taxon>
        <taxon>campanulids</taxon>
        <taxon>Asterales</taxon>
        <taxon>Asteraceae</taxon>
        <taxon>Carduoideae</taxon>
        <taxon>Cardueae</taxon>
        <taxon>Centaureinae</taxon>
        <taxon>Centaurea</taxon>
    </lineage>
</organism>
<dbReference type="Gene3D" id="3.30.420.10">
    <property type="entry name" value="Ribonuclease H-like superfamily/Ribonuclease H"/>
    <property type="match status" value="1"/>
</dbReference>
<feature type="domain" description="Reverse transcriptase" evidence="8">
    <location>
        <begin position="879"/>
        <end position="1076"/>
    </location>
</feature>
<dbReference type="InterPro" id="IPR041577">
    <property type="entry name" value="RT_RNaseH_2"/>
</dbReference>
<feature type="compositionally biased region" description="Basic and acidic residues" evidence="7">
    <location>
        <begin position="494"/>
        <end position="535"/>
    </location>
</feature>
<dbReference type="GO" id="GO:0016779">
    <property type="term" value="F:nucleotidyltransferase activity"/>
    <property type="evidence" value="ECO:0007669"/>
    <property type="project" value="UniProtKB-KW"/>
</dbReference>
<dbReference type="GO" id="GO:0015074">
    <property type="term" value="P:DNA integration"/>
    <property type="evidence" value="ECO:0007669"/>
    <property type="project" value="InterPro"/>
</dbReference>
<dbReference type="SUPFAM" id="SSF53098">
    <property type="entry name" value="Ribonuclease H-like"/>
    <property type="match status" value="1"/>
</dbReference>
<evidence type="ECO:0008006" key="12">
    <source>
        <dbReference type="Google" id="ProtNLM"/>
    </source>
</evidence>
<dbReference type="CDD" id="cd01647">
    <property type="entry name" value="RT_LTR"/>
    <property type="match status" value="1"/>
</dbReference>
<evidence type="ECO:0000256" key="3">
    <source>
        <dbReference type="ARBA" id="ARBA00022722"/>
    </source>
</evidence>
<keyword evidence="1" id="KW-0808">Transferase</keyword>
<dbReference type="InterPro" id="IPR050951">
    <property type="entry name" value="Retrovirus_Pol_polyprotein"/>
</dbReference>
<evidence type="ECO:0000256" key="7">
    <source>
        <dbReference type="SAM" id="MobiDB-lite"/>
    </source>
</evidence>
<feature type="compositionally biased region" description="Low complexity" evidence="7">
    <location>
        <begin position="379"/>
        <end position="405"/>
    </location>
</feature>
<evidence type="ECO:0000259" key="8">
    <source>
        <dbReference type="PROSITE" id="PS50878"/>
    </source>
</evidence>
<dbReference type="Pfam" id="PF00665">
    <property type="entry name" value="rve"/>
    <property type="match status" value="1"/>
</dbReference>
<dbReference type="CDD" id="cd00303">
    <property type="entry name" value="retropepsin_like"/>
    <property type="match status" value="1"/>
</dbReference>
<dbReference type="InterPro" id="IPR012337">
    <property type="entry name" value="RNaseH-like_sf"/>
</dbReference>